<protein>
    <recommendedName>
        <fullName evidence="5">Chromosome segregation protein SMC</fullName>
    </recommendedName>
</protein>
<evidence type="ECO:0000313" key="3">
    <source>
        <dbReference type="EMBL" id="RYU94082.1"/>
    </source>
</evidence>
<keyword evidence="4" id="KW-1185">Reference proteome</keyword>
<comment type="caution">
    <text evidence="3">The sequence shown here is derived from an EMBL/GenBank/DDBJ whole genome shotgun (WGS) entry which is preliminary data.</text>
</comment>
<dbReference type="OrthoDB" id="848185at2"/>
<proteinExistence type="predicted"/>
<accession>A0A4Q5LWK0</accession>
<evidence type="ECO:0000256" key="1">
    <source>
        <dbReference type="SAM" id="Coils"/>
    </source>
</evidence>
<keyword evidence="1" id="KW-0175">Coiled coil</keyword>
<keyword evidence="2" id="KW-0472">Membrane</keyword>
<feature type="coiled-coil region" evidence="1">
    <location>
        <begin position="73"/>
        <end position="146"/>
    </location>
</feature>
<feature type="transmembrane region" description="Helical" evidence="2">
    <location>
        <begin position="12"/>
        <end position="32"/>
    </location>
</feature>
<evidence type="ECO:0000313" key="4">
    <source>
        <dbReference type="Proteomes" id="UP000293162"/>
    </source>
</evidence>
<sequence>MEQTQERRSNTAMTAGLVLACALAALFGFLYFNARQDIDSKSVDISQKTKELLLTNSKLDSIAVQLDAKIAEVQALGGQVEDLQALKAQLEQDKKNLVNSKSVSIKQYEGKIKNYELALTEKDTEIAKLKEENAVLATQNETLGTENNTLKTEVTGLKTDKQALADSVYNVGVKNRELAEKVTLAAALKAMNVNVSAINSRGKERDGGEYKAKRVDKVKVSFKLAENPLTKREEKVIYMRLLDPKGNVVSDMATGSGTFSFGGNETVYTSKQTVMYDNSGQNVDFVYSRGSSYEKGKYTIELYSEGFSIGRGTFDVK</sequence>
<dbReference type="AlphaFoldDB" id="A0A4Q5LWK0"/>
<name>A0A4Q5LWK0_9BACT</name>
<evidence type="ECO:0008006" key="5">
    <source>
        <dbReference type="Google" id="ProtNLM"/>
    </source>
</evidence>
<dbReference type="Proteomes" id="UP000293162">
    <property type="component" value="Unassembled WGS sequence"/>
</dbReference>
<dbReference type="PROSITE" id="PS51257">
    <property type="entry name" value="PROKAR_LIPOPROTEIN"/>
    <property type="match status" value="1"/>
</dbReference>
<evidence type="ECO:0000256" key="2">
    <source>
        <dbReference type="SAM" id="Phobius"/>
    </source>
</evidence>
<keyword evidence="2" id="KW-0812">Transmembrane</keyword>
<dbReference type="RefSeq" id="WP_130022771.1">
    <property type="nucleotide sequence ID" value="NZ_SEWF01000031.1"/>
</dbReference>
<keyword evidence="2" id="KW-1133">Transmembrane helix</keyword>
<organism evidence="3 4">
    <name type="scientific">Emticicia agri</name>
    <dbReference type="NCBI Taxonomy" id="2492393"/>
    <lineage>
        <taxon>Bacteria</taxon>
        <taxon>Pseudomonadati</taxon>
        <taxon>Bacteroidota</taxon>
        <taxon>Cytophagia</taxon>
        <taxon>Cytophagales</taxon>
        <taxon>Leadbetterellaceae</taxon>
        <taxon>Emticicia</taxon>
    </lineage>
</organism>
<dbReference type="EMBL" id="SEWF01000031">
    <property type="protein sequence ID" value="RYU94082.1"/>
    <property type="molecule type" value="Genomic_DNA"/>
</dbReference>
<gene>
    <name evidence="3" type="ORF">EWM59_18650</name>
</gene>
<reference evidence="3 4" key="1">
    <citation type="submission" date="2019-02" db="EMBL/GenBank/DDBJ databases">
        <title>Bacterial novel species Emticicia sp. 17J42-9 isolated from soil.</title>
        <authorList>
            <person name="Jung H.-Y."/>
        </authorList>
    </citation>
    <scope>NUCLEOTIDE SEQUENCE [LARGE SCALE GENOMIC DNA]</scope>
    <source>
        <strain evidence="3 4">17J42-9</strain>
    </source>
</reference>